<dbReference type="Pfam" id="PF04290">
    <property type="entry name" value="DctQ"/>
    <property type="match status" value="1"/>
</dbReference>
<evidence type="ECO:0000256" key="3">
    <source>
        <dbReference type="ARBA" id="ARBA00022475"/>
    </source>
</evidence>
<evidence type="ECO:0000256" key="6">
    <source>
        <dbReference type="ARBA" id="ARBA00022989"/>
    </source>
</evidence>
<evidence type="ECO:0000256" key="2">
    <source>
        <dbReference type="ARBA" id="ARBA00022448"/>
    </source>
</evidence>
<keyword evidence="6 9" id="KW-1133">Transmembrane helix</keyword>
<keyword evidence="3" id="KW-1003">Cell membrane</keyword>
<evidence type="ECO:0000256" key="4">
    <source>
        <dbReference type="ARBA" id="ARBA00022519"/>
    </source>
</evidence>
<dbReference type="Proteomes" id="UP000298179">
    <property type="component" value="Unassembled WGS sequence"/>
</dbReference>
<dbReference type="InterPro" id="IPR055348">
    <property type="entry name" value="DctQ"/>
</dbReference>
<comment type="function">
    <text evidence="9">Part of the tripartite ATP-independent periplasmic (TRAP) transport system.</text>
</comment>
<name>A0A4Y8RAH1_9HYPH</name>
<keyword evidence="2 9" id="KW-0813">Transport</keyword>
<feature type="domain" description="Tripartite ATP-independent periplasmic transporters DctQ component" evidence="10">
    <location>
        <begin position="4"/>
        <end position="160"/>
    </location>
</feature>
<evidence type="ECO:0000256" key="1">
    <source>
        <dbReference type="ARBA" id="ARBA00004429"/>
    </source>
</evidence>
<comment type="subunit">
    <text evidence="9">The complex comprises the extracytoplasmic solute receptor protein and the two transmembrane proteins.</text>
</comment>
<reference evidence="11 12" key="1">
    <citation type="submission" date="2019-03" db="EMBL/GenBank/DDBJ databases">
        <title>Jiella endophytica sp. nov., a novel endophytic bacterium isolated from root of Ficus microcarpa Linn. f.</title>
        <authorList>
            <person name="Tuo L."/>
        </authorList>
    </citation>
    <scope>NUCLEOTIDE SEQUENCE [LARGE SCALE GENOMIC DNA]</scope>
    <source>
        <strain evidence="11 12">CBS5Q-3</strain>
    </source>
</reference>
<keyword evidence="7 9" id="KW-0472">Membrane</keyword>
<dbReference type="GO" id="GO:0005886">
    <property type="term" value="C:plasma membrane"/>
    <property type="evidence" value="ECO:0007669"/>
    <property type="project" value="UniProtKB-SubCell"/>
</dbReference>
<comment type="caution">
    <text evidence="9">Lacks conserved residue(s) required for the propagation of feature annotation.</text>
</comment>
<feature type="transmembrane region" description="Helical" evidence="9">
    <location>
        <begin position="136"/>
        <end position="161"/>
    </location>
</feature>
<organism evidence="11 12">
    <name type="scientific">Jiella endophytica</name>
    <dbReference type="NCBI Taxonomy" id="2558362"/>
    <lineage>
        <taxon>Bacteria</taxon>
        <taxon>Pseudomonadati</taxon>
        <taxon>Pseudomonadota</taxon>
        <taxon>Alphaproteobacteria</taxon>
        <taxon>Hyphomicrobiales</taxon>
        <taxon>Aurantimonadaceae</taxon>
        <taxon>Jiella</taxon>
    </lineage>
</organism>
<evidence type="ECO:0000259" key="10">
    <source>
        <dbReference type="Pfam" id="PF04290"/>
    </source>
</evidence>
<keyword evidence="12" id="KW-1185">Reference proteome</keyword>
<evidence type="ECO:0000256" key="9">
    <source>
        <dbReference type="RuleBase" id="RU369079"/>
    </source>
</evidence>
<accession>A0A4Y8RAH1</accession>
<dbReference type="GO" id="GO:0015740">
    <property type="term" value="P:C4-dicarboxylate transport"/>
    <property type="evidence" value="ECO:0007669"/>
    <property type="project" value="TreeGrafter"/>
</dbReference>
<comment type="similarity">
    <text evidence="8 9">Belongs to the TRAP transporter small permease family.</text>
</comment>
<dbReference type="InterPro" id="IPR007387">
    <property type="entry name" value="TRAP_DctQ"/>
</dbReference>
<evidence type="ECO:0000256" key="7">
    <source>
        <dbReference type="ARBA" id="ARBA00023136"/>
    </source>
</evidence>
<feature type="transmembrane region" description="Helical" evidence="9">
    <location>
        <begin position="64"/>
        <end position="84"/>
    </location>
</feature>
<comment type="subcellular location">
    <subcellularLocation>
        <location evidence="1 9">Cell inner membrane</location>
        <topology evidence="1 9">Multi-pass membrane protein</topology>
    </subcellularLocation>
</comment>
<evidence type="ECO:0000256" key="8">
    <source>
        <dbReference type="ARBA" id="ARBA00038436"/>
    </source>
</evidence>
<dbReference type="EMBL" id="SOZD01000010">
    <property type="protein sequence ID" value="TFF18268.1"/>
    <property type="molecule type" value="Genomic_DNA"/>
</dbReference>
<comment type="caution">
    <text evidence="11">The sequence shown here is derived from an EMBL/GenBank/DDBJ whole genome shotgun (WGS) entry which is preliminary data.</text>
</comment>
<keyword evidence="4 9" id="KW-0997">Cell inner membrane</keyword>
<dbReference type="OrthoDB" id="7843639at2"/>
<dbReference type="PANTHER" id="PTHR35011:SF2">
    <property type="entry name" value="2,3-DIKETO-L-GULONATE TRAP TRANSPORTER SMALL PERMEASE PROTEIN YIAM"/>
    <property type="match status" value="1"/>
</dbReference>
<evidence type="ECO:0000313" key="11">
    <source>
        <dbReference type="EMBL" id="TFF18268.1"/>
    </source>
</evidence>
<evidence type="ECO:0000313" key="12">
    <source>
        <dbReference type="Proteomes" id="UP000298179"/>
    </source>
</evidence>
<dbReference type="AlphaFoldDB" id="A0A4Y8RAH1"/>
<feature type="transmembrane region" description="Helical" evidence="9">
    <location>
        <begin position="30"/>
        <end position="52"/>
    </location>
</feature>
<keyword evidence="5 9" id="KW-0812">Transmembrane</keyword>
<proteinExistence type="inferred from homology"/>
<dbReference type="GO" id="GO:0022857">
    <property type="term" value="F:transmembrane transporter activity"/>
    <property type="evidence" value="ECO:0007669"/>
    <property type="project" value="UniProtKB-UniRule"/>
</dbReference>
<dbReference type="PANTHER" id="PTHR35011">
    <property type="entry name" value="2,3-DIKETO-L-GULONATE TRAP TRANSPORTER SMALL PERMEASE PROTEIN YIAM"/>
    <property type="match status" value="1"/>
</dbReference>
<protein>
    <recommendedName>
        <fullName evidence="9">TRAP transporter small permease protein</fullName>
    </recommendedName>
</protein>
<gene>
    <name evidence="11" type="ORF">E3C22_21910</name>
</gene>
<evidence type="ECO:0000256" key="5">
    <source>
        <dbReference type="ARBA" id="ARBA00022692"/>
    </source>
</evidence>
<sequence>MATITLVSFVQVIARYGFNTGWGGALEFNRILFAWMILFGMSYGIKTGLHLGVDAAIRTFPRPLFKAAAIFGALATLLYAAILLSSDWLQLFGAHTSGGAVFYWQRFFKIGIGLDDLRYPVFIQEAFGVQERVQRWIAYLMLPVGLALLGFRSIEAVVAIATGRRELVIAGHEAEDLVAENKDVLKD</sequence>